<feature type="chain" id="PRO_5014850291" evidence="1">
    <location>
        <begin position="16"/>
        <end position="66"/>
    </location>
</feature>
<dbReference type="AlphaFoldDB" id="A0A2M4B0J8"/>
<sequence>MMLLKLLNVFPVLEAEPGFGSLHSTLPIGAALHPAGLVAAIISRGSGVEVVPGDADDQQQQQQNTL</sequence>
<accession>A0A2M4B0J8</accession>
<reference evidence="2" key="1">
    <citation type="submission" date="2018-01" db="EMBL/GenBank/DDBJ databases">
        <title>An insight into the sialome of Amazonian anophelines.</title>
        <authorList>
            <person name="Ribeiro J.M."/>
            <person name="Scarpassa V."/>
            <person name="Calvo E."/>
        </authorList>
    </citation>
    <scope>NUCLEOTIDE SEQUENCE</scope>
    <source>
        <tissue evidence="2">Salivary glands</tissue>
    </source>
</reference>
<feature type="signal peptide" evidence="1">
    <location>
        <begin position="1"/>
        <end position="15"/>
    </location>
</feature>
<name>A0A2M4B0J8_9DIPT</name>
<dbReference type="EMBL" id="GGFK01013252">
    <property type="protein sequence ID" value="MBW46573.1"/>
    <property type="molecule type" value="Transcribed_RNA"/>
</dbReference>
<keyword evidence="1" id="KW-0732">Signal</keyword>
<protein>
    <submittedName>
        <fullName evidence="2">Putative secreted protein</fullName>
    </submittedName>
</protein>
<organism evidence="2">
    <name type="scientific">Anopheles triannulatus</name>
    <dbReference type="NCBI Taxonomy" id="58253"/>
    <lineage>
        <taxon>Eukaryota</taxon>
        <taxon>Metazoa</taxon>
        <taxon>Ecdysozoa</taxon>
        <taxon>Arthropoda</taxon>
        <taxon>Hexapoda</taxon>
        <taxon>Insecta</taxon>
        <taxon>Pterygota</taxon>
        <taxon>Neoptera</taxon>
        <taxon>Endopterygota</taxon>
        <taxon>Diptera</taxon>
        <taxon>Nematocera</taxon>
        <taxon>Culicoidea</taxon>
        <taxon>Culicidae</taxon>
        <taxon>Anophelinae</taxon>
        <taxon>Anopheles</taxon>
    </lineage>
</organism>
<evidence type="ECO:0000313" key="2">
    <source>
        <dbReference type="EMBL" id="MBW46573.1"/>
    </source>
</evidence>
<evidence type="ECO:0000256" key="1">
    <source>
        <dbReference type="SAM" id="SignalP"/>
    </source>
</evidence>
<proteinExistence type="predicted"/>